<dbReference type="InterPro" id="IPR007404">
    <property type="entry name" value="YdjM-like"/>
</dbReference>
<dbReference type="EMBL" id="LT158599">
    <property type="protein sequence ID" value="CVK32098.1"/>
    <property type="molecule type" value="Genomic_DNA"/>
</dbReference>
<feature type="transmembrane region" description="Helical" evidence="1">
    <location>
        <begin position="7"/>
        <end position="38"/>
    </location>
</feature>
<feature type="transmembrane region" description="Helical" evidence="1">
    <location>
        <begin position="111"/>
        <end position="135"/>
    </location>
</feature>
<name>A0A0X3BJ54_9EURY</name>
<dbReference type="OrthoDB" id="137427at2157"/>
<evidence type="ECO:0000313" key="2">
    <source>
        <dbReference type="EMBL" id="CVK32098.1"/>
    </source>
</evidence>
<dbReference type="KEGG" id="mema:MMAB1_0884"/>
<dbReference type="AlphaFoldDB" id="A0A0X3BJ54"/>
<feature type="transmembrane region" description="Helical" evidence="1">
    <location>
        <begin position="147"/>
        <end position="171"/>
    </location>
</feature>
<feature type="transmembrane region" description="Helical" evidence="1">
    <location>
        <begin position="223"/>
        <end position="241"/>
    </location>
</feature>
<dbReference type="Pfam" id="PF04307">
    <property type="entry name" value="YdjM"/>
    <property type="match status" value="1"/>
</dbReference>
<gene>
    <name evidence="3" type="ORF">HQQ74_06290</name>
    <name evidence="2" type="ORF">MMAB1_0884</name>
</gene>
<accession>A0A0X3BJ54</accession>
<protein>
    <submittedName>
        <fullName evidence="2 3">Metal-dependent hydrolase</fullName>
    </submittedName>
</protein>
<reference evidence="2 4" key="1">
    <citation type="submission" date="2016-01" db="EMBL/GenBank/DDBJ databases">
        <authorList>
            <person name="Manzoor S."/>
        </authorList>
    </citation>
    <scope>NUCLEOTIDE SEQUENCE [LARGE SCALE GENOMIC DNA]</scope>
    <source>
        <strain evidence="2">Methanoculleus sp MAB1</strain>
    </source>
</reference>
<keyword evidence="2" id="KW-0378">Hydrolase</keyword>
<organism evidence="2 4">
    <name type="scientific">Methanoculleus bourgensis</name>
    <dbReference type="NCBI Taxonomy" id="83986"/>
    <lineage>
        <taxon>Archaea</taxon>
        <taxon>Methanobacteriati</taxon>
        <taxon>Methanobacteriota</taxon>
        <taxon>Stenosarchaea group</taxon>
        <taxon>Methanomicrobia</taxon>
        <taxon>Methanomicrobiales</taxon>
        <taxon>Methanomicrobiaceae</taxon>
        <taxon>Methanoculleus</taxon>
    </lineage>
</organism>
<feature type="transmembrane region" description="Helical" evidence="1">
    <location>
        <begin position="192"/>
        <end position="211"/>
    </location>
</feature>
<evidence type="ECO:0000256" key="1">
    <source>
        <dbReference type="SAM" id="Phobius"/>
    </source>
</evidence>
<dbReference type="Proteomes" id="UP000737555">
    <property type="component" value="Unassembled WGS sequence"/>
</dbReference>
<proteinExistence type="predicted"/>
<dbReference type="RefSeq" id="WP_062262234.1">
    <property type="nucleotide sequence ID" value="NZ_LT158599.1"/>
</dbReference>
<keyword evidence="1" id="KW-0812">Transmembrane</keyword>
<dbReference type="GeneID" id="27136875"/>
<keyword evidence="1" id="KW-0472">Membrane</keyword>
<evidence type="ECO:0000313" key="3">
    <source>
        <dbReference type="EMBL" id="NQS78303.1"/>
    </source>
</evidence>
<dbReference type="Proteomes" id="UP000069850">
    <property type="component" value="Chromosome 1"/>
</dbReference>
<dbReference type="GO" id="GO:0016787">
    <property type="term" value="F:hydrolase activity"/>
    <property type="evidence" value="ECO:0007669"/>
    <property type="project" value="UniProtKB-KW"/>
</dbReference>
<sequence length="250" mass="27309">MRGDQHVYLSLTTAGLLIAPWIAVLDPALIAVLLFGVFVGSLAPDADAADAAIFNGRLGGVKGKRGQIVNGLAVVLPVFGYTIRYLIYYPLSLVFALILRKSYRHRHRGLLHSFAGVGLTSLLLSGYLALILTWLGISLALLPAFGVAFFAGCILHLVEDTCTPAGVAWFYPFSRRRLAGRVRTWGNFEVRPTVFAIVLALTTVMMLIAPVATSATPEELRRLAPGVALLLWLLFILVCRVRPQRNRDRA</sequence>
<dbReference type="EMBL" id="JABMJE010000073">
    <property type="protein sequence ID" value="NQS78303.1"/>
    <property type="molecule type" value="Genomic_DNA"/>
</dbReference>
<reference evidence="3" key="2">
    <citation type="submission" date="2020-05" db="EMBL/GenBank/DDBJ databases">
        <title>The first insight into the ecology of ammonia-tolerant syntrophic propionate oxidizing bacteria.</title>
        <authorList>
            <person name="Singh A."/>
            <person name="Schnurer A."/>
            <person name="Westerholm M."/>
        </authorList>
    </citation>
    <scope>NUCLEOTIDE SEQUENCE</scope>
    <source>
        <strain evidence="3">MAG54</strain>
    </source>
</reference>
<evidence type="ECO:0000313" key="4">
    <source>
        <dbReference type="Proteomes" id="UP000069850"/>
    </source>
</evidence>
<keyword evidence="1" id="KW-1133">Transmembrane helix</keyword>